<dbReference type="STRING" id="862517.HMPREF9225_1878"/>
<evidence type="ECO:0000256" key="1">
    <source>
        <dbReference type="ARBA" id="ARBA00004193"/>
    </source>
</evidence>
<dbReference type="InterPro" id="IPR039424">
    <property type="entry name" value="SBP_5"/>
</dbReference>
<evidence type="ECO:0000256" key="2">
    <source>
        <dbReference type="ARBA" id="ARBA00005695"/>
    </source>
</evidence>
<dbReference type="CDD" id="cd08518">
    <property type="entry name" value="PBP2_NikA_DppA_OppA_like_19"/>
    <property type="match status" value="1"/>
</dbReference>
<dbReference type="Pfam" id="PF00496">
    <property type="entry name" value="SBP_bac_5"/>
    <property type="match status" value="1"/>
</dbReference>
<proteinExistence type="inferred from homology"/>
<dbReference type="HOGENOM" id="CLU_017028_8_5_9"/>
<dbReference type="PROSITE" id="PS01040">
    <property type="entry name" value="SBP_BACTERIAL_5"/>
    <property type="match status" value="1"/>
</dbReference>
<dbReference type="SUPFAM" id="SSF53850">
    <property type="entry name" value="Periplasmic binding protein-like II"/>
    <property type="match status" value="1"/>
</dbReference>
<accession>E0NNY9</accession>
<gene>
    <name evidence="7" type="primary">dppA3</name>
    <name evidence="7" type="ORF">HMPREF9225_1878</name>
</gene>
<evidence type="ECO:0000256" key="3">
    <source>
        <dbReference type="ARBA" id="ARBA00022448"/>
    </source>
</evidence>
<dbReference type="GO" id="GO:0015833">
    <property type="term" value="P:peptide transport"/>
    <property type="evidence" value="ECO:0007669"/>
    <property type="project" value="TreeGrafter"/>
</dbReference>
<dbReference type="Gene3D" id="3.40.190.10">
    <property type="entry name" value="Periplasmic binding protein-like II"/>
    <property type="match status" value="1"/>
</dbReference>
<feature type="chain" id="PRO_5039527188" evidence="5">
    <location>
        <begin position="24"/>
        <end position="548"/>
    </location>
</feature>
<evidence type="ECO:0000256" key="4">
    <source>
        <dbReference type="ARBA" id="ARBA00022729"/>
    </source>
</evidence>
<evidence type="ECO:0000313" key="7">
    <source>
        <dbReference type="EMBL" id="EFM24457.1"/>
    </source>
</evidence>
<evidence type="ECO:0000259" key="6">
    <source>
        <dbReference type="Pfam" id="PF00496"/>
    </source>
</evidence>
<keyword evidence="3" id="KW-0813">Transport</keyword>
<dbReference type="RefSeq" id="WP_008902653.1">
    <property type="nucleotide sequence ID" value="NZ_GL397071.1"/>
</dbReference>
<dbReference type="AlphaFoldDB" id="E0NNY9"/>
<evidence type="ECO:0000313" key="8">
    <source>
        <dbReference type="Proteomes" id="UP000003280"/>
    </source>
</evidence>
<dbReference type="OrthoDB" id="9772924at2"/>
<dbReference type="InterPro" id="IPR023765">
    <property type="entry name" value="SBP_5_CS"/>
</dbReference>
<comment type="subcellular location">
    <subcellularLocation>
        <location evidence="1">Cell membrane</location>
        <topology evidence="1">Lipid-anchor</topology>
    </subcellularLocation>
</comment>
<dbReference type="PIRSF" id="PIRSF002741">
    <property type="entry name" value="MppA"/>
    <property type="match status" value="1"/>
</dbReference>
<organism evidence="7 8">
    <name type="scientific">Peptoniphilus duerdenii ATCC BAA-1640</name>
    <dbReference type="NCBI Taxonomy" id="862517"/>
    <lineage>
        <taxon>Bacteria</taxon>
        <taxon>Bacillati</taxon>
        <taxon>Bacillota</taxon>
        <taxon>Tissierellia</taxon>
        <taxon>Tissierellales</taxon>
        <taxon>Peptoniphilaceae</taxon>
        <taxon>Peptoniphilus</taxon>
    </lineage>
</organism>
<dbReference type="PROSITE" id="PS51257">
    <property type="entry name" value="PROKAR_LIPOPROTEIN"/>
    <property type="match status" value="1"/>
</dbReference>
<reference evidence="7 8" key="1">
    <citation type="submission" date="2010-07" db="EMBL/GenBank/DDBJ databases">
        <authorList>
            <person name="Muzny D."/>
            <person name="Qin X."/>
            <person name="Deng J."/>
            <person name="Jiang H."/>
            <person name="Liu Y."/>
            <person name="Qu J."/>
            <person name="Song X.-Z."/>
            <person name="Zhang L."/>
            <person name="Thornton R."/>
            <person name="Coyle M."/>
            <person name="Francisco L."/>
            <person name="Jackson L."/>
            <person name="Javaid M."/>
            <person name="Korchina V."/>
            <person name="Kovar C."/>
            <person name="Mata R."/>
            <person name="Mathew T."/>
            <person name="Ngo R."/>
            <person name="Nguyen L."/>
            <person name="Nguyen N."/>
            <person name="Okwuonu G."/>
            <person name="Ongeri F."/>
            <person name="Pham C."/>
            <person name="Simmons D."/>
            <person name="Wilczek-Boney K."/>
            <person name="Hale W."/>
            <person name="Jakkamsetti A."/>
            <person name="Pham P."/>
            <person name="Ruth R."/>
            <person name="San Lucas F."/>
            <person name="Warren J."/>
            <person name="Zhang J."/>
            <person name="Zhao Z."/>
            <person name="Zhou C."/>
            <person name="Zhu D."/>
            <person name="Lee S."/>
            <person name="Bess C."/>
            <person name="Blankenburg K."/>
            <person name="Forbes L."/>
            <person name="Fu Q."/>
            <person name="Gubbala S."/>
            <person name="Hirani K."/>
            <person name="Jayaseelan J.C."/>
            <person name="Lara F."/>
            <person name="Munidasa M."/>
            <person name="Palculict T."/>
            <person name="Patil S."/>
            <person name="Pu L.-L."/>
            <person name="Saada N."/>
            <person name="Tang L."/>
            <person name="Weissenberger G."/>
            <person name="Zhu Y."/>
            <person name="Hemphill L."/>
            <person name="Shang Y."/>
            <person name="Youmans B."/>
            <person name="Ayvaz T."/>
            <person name="Ross M."/>
            <person name="Santibanez J."/>
            <person name="Aqrawi P."/>
            <person name="Gross S."/>
            <person name="Joshi V."/>
            <person name="Fowler G."/>
            <person name="Nazareth L."/>
            <person name="Reid J."/>
            <person name="Worley K."/>
            <person name="Petrosino J."/>
            <person name="Highlander S."/>
            <person name="Gibbs R."/>
        </authorList>
    </citation>
    <scope>NUCLEOTIDE SEQUENCE [LARGE SCALE GENOMIC DNA]</scope>
    <source>
        <strain evidence="7 8">ATCC BAA-1640</strain>
    </source>
</reference>
<dbReference type="PANTHER" id="PTHR30290">
    <property type="entry name" value="PERIPLASMIC BINDING COMPONENT OF ABC TRANSPORTER"/>
    <property type="match status" value="1"/>
</dbReference>
<comment type="similarity">
    <text evidence="2">Belongs to the bacterial solute-binding protein 5 family.</text>
</comment>
<comment type="caution">
    <text evidence="7">The sequence shown here is derived from an EMBL/GenBank/DDBJ whole genome shotgun (WGS) entry which is preliminary data.</text>
</comment>
<dbReference type="GO" id="GO:0042597">
    <property type="term" value="C:periplasmic space"/>
    <property type="evidence" value="ECO:0007669"/>
    <property type="project" value="UniProtKB-ARBA"/>
</dbReference>
<dbReference type="Proteomes" id="UP000003280">
    <property type="component" value="Unassembled WGS sequence"/>
</dbReference>
<sequence length="548" mass="61395">MKKLFKKLSILLLFTLILTSCGKKDDGNQAANDKNNVETESLANKDELVLGFGSEPDKGWDPIHGSGHYGTSIFQSALLKRDLDLNIVPDLAKSYELSEDKKTIKVELKEDLKFSDGSDLTASDVAFTYNLAKKEGTPGVNLTRLVDAVATDDKHIEIHLNEPDISFTSSMCSLAIVPEKSYGPDYGKNPIGSGPFKLVEWKVGQQLIVEPNEYYIGEKVPFKKITFLFFKDQDQALATAKAGDCDVIRIPITAKHTDFPGFHIESIKTVDNRGISLPTVPSTGKVTDDKSIMPGSPIGNNVTSDINIRRALDIAMDRKEMIETILDGEGTPAYSIADGLPWFNDKTVEENDGDIEKAKKILEDAGWVEGTDGIREKDGVKAKFDLYYAYQDREDIAVYFCDQAKKIGIEINPLFGDWDFVTPHMYSDAVLFGWGGYDPLEMFYSYSSLYRGVEYYNSNFYSNKKVDEYFEKGLSSDTVEELNENFKLAQWDGETGLSAKGDCPWVWLVNENHVYLVRDGLDIGRQKIQPHGGGWPMLDNISNWKWTK</sequence>
<dbReference type="Gene3D" id="3.10.105.10">
    <property type="entry name" value="Dipeptide-binding Protein, Domain 3"/>
    <property type="match status" value="1"/>
</dbReference>
<dbReference type="InterPro" id="IPR030678">
    <property type="entry name" value="Peptide/Ni-bd"/>
</dbReference>
<name>E0NNY9_9FIRM</name>
<dbReference type="GO" id="GO:1904680">
    <property type="term" value="F:peptide transmembrane transporter activity"/>
    <property type="evidence" value="ECO:0007669"/>
    <property type="project" value="TreeGrafter"/>
</dbReference>
<dbReference type="PANTHER" id="PTHR30290:SF9">
    <property type="entry name" value="OLIGOPEPTIDE-BINDING PROTEIN APPA"/>
    <property type="match status" value="1"/>
</dbReference>
<keyword evidence="4 5" id="KW-0732">Signal</keyword>
<dbReference type="eggNOG" id="COG0747">
    <property type="taxonomic scope" value="Bacteria"/>
</dbReference>
<protein>
    <submittedName>
        <fullName evidence="7">ABC transporter, substrate-binding protein, family 5</fullName>
    </submittedName>
</protein>
<evidence type="ECO:0000256" key="5">
    <source>
        <dbReference type="SAM" id="SignalP"/>
    </source>
</evidence>
<dbReference type="GO" id="GO:0043190">
    <property type="term" value="C:ATP-binding cassette (ABC) transporter complex"/>
    <property type="evidence" value="ECO:0007669"/>
    <property type="project" value="InterPro"/>
</dbReference>
<feature type="signal peptide" evidence="5">
    <location>
        <begin position="1"/>
        <end position="23"/>
    </location>
</feature>
<keyword evidence="8" id="KW-1185">Reference proteome</keyword>
<feature type="domain" description="Solute-binding protein family 5" evidence="6">
    <location>
        <begin position="86"/>
        <end position="448"/>
    </location>
</feature>
<dbReference type="EMBL" id="AEEH01000053">
    <property type="protein sequence ID" value="EFM24457.1"/>
    <property type="molecule type" value="Genomic_DNA"/>
</dbReference>
<dbReference type="InterPro" id="IPR000914">
    <property type="entry name" value="SBP_5_dom"/>
</dbReference>